<sequence>MKINADQINLITKRGLRGDLKSFERLLDFLEKYESTSVVKYGMYSLIFQIAMNKFIDTSKDCEECGGKCCQIGYPVPVYGFDYEELRNRLNTDDLKKLEKVENNLFLLRRPCQFQKGWLCSIHKIKPYACLSYPFATEDEQKEVINSYDGKGIPDFKVPEYCPAGKRVKDIMNQIINDLINKLGRVPTPRELYNELKSRYYSNEETTSK</sequence>
<dbReference type="EMBL" id="CP077715">
    <property type="protein sequence ID" value="QXJ31234.1"/>
    <property type="molecule type" value="Genomic_DNA"/>
</dbReference>
<dbReference type="AlphaFoldDB" id="A0A8F5BTM3"/>
<protein>
    <recommendedName>
        <fullName evidence="3">YkgJ family cysteine cluster protein</fullName>
    </recommendedName>
</protein>
<dbReference type="Pfam" id="PF03692">
    <property type="entry name" value="CxxCxxCC"/>
    <property type="match status" value="1"/>
</dbReference>
<dbReference type="GeneID" id="65559406"/>
<gene>
    <name evidence="1" type="ORF">J5U21_00884</name>
</gene>
<name>A0A8F5BTM3_9CREN</name>
<organism evidence="1 2">
    <name type="scientific">Saccharolobus shibatae</name>
    <dbReference type="NCBI Taxonomy" id="2286"/>
    <lineage>
        <taxon>Archaea</taxon>
        <taxon>Thermoproteota</taxon>
        <taxon>Thermoprotei</taxon>
        <taxon>Sulfolobales</taxon>
        <taxon>Sulfolobaceae</taxon>
        <taxon>Saccharolobus</taxon>
    </lineage>
</organism>
<dbReference type="RefSeq" id="WP_218261253.1">
    <property type="nucleotide sequence ID" value="NZ_CP077715.1"/>
</dbReference>
<proteinExistence type="predicted"/>
<evidence type="ECO:0000313" key="1">
    <source>
        <dbReference type="EMBL" id="QXJ31234.1"/>
    </source>
</evidence>
<dbReference type="Proteomes" id="UP000693941">
    <property type="component" value="Chromosome"/>
</dbReference>
<evidence type="ECO:0000313" key="2">
    <source>
        <dbReference type="Proteomes" id="UP000693941"/>
    </source>
</evidence>
<evidence type="ECO:0008006" key="3">
    <source>
        <dbReference type="Google" id="ProtNLM"/>
    </source>
</evidence>
<dbReference type="InterPro" id="IPR005358">
    <property type="entry name" value="Puta_zinc/iron-chelating_dom"/>
</dbReference>
<accession>A0A8F5BTM3</accession>
<reference evidence="1" key="1">
    <citation type="journal article" date="2021" name="Environ. Microbiol.">
        <title>New insights into the diversity and evolution of the archaeal mobilome from three complete genomes of Saccharolobus shibatae.</title>
        <authorList>
            <person name="Medvedeva S."/>
            <person name="Brandt D."/>
            <person name="Cvirkaite-Krupovic V."/>
            <person name="Liu Y."/>
            <person name="Severinov K."/>
            <person name="Ishino S."/>
            <person name="Ishino Y."/>
            <person name="Prangishvili D."/>
            <person name="Kalinowski J."/>
            <person name="Krupovic M."/>
        </authorList>
    </citation>
    <scope>NUCLEOTIDE SEQUENCE</scope>
    <source>
        <strain evidence="1">BEU9</strain>
    </source>
</reference>